<organism evidence="2">
    <name type="scientific">Phenylobacterium glaciei</name>
    <dbReference type="NCBI Taxonomy" id="2803784"/>
    <lineage>
        <taxon>Bacteria</taxon>
        <taxon>Pseudomonadati</taxon>
        <taxon>Pseudomonadota</taxon>
        <taxon>Alphaproteobacteria</taxon>
        <taxon>Caulobacterales</taxon>
        <taxon>Caulobacteraceae</taxon>
        <taxon>Phenylobacterium</taxon>
    </lineage>
</organism>
<gene>
    <name evidence="2" type="ORF">JKL49_12230</name>
</gene>
<keyword evidence="1" id="KW-0812">Transmembrane</keyword>
<keyword evidence="1" id="KW-0472">Membrane</keyword>
<reference evidence="2" key="1">
    <citation type="submission" date="2021-01" db="EMBL/GenBank/DDBJ databases">
        <title>Genome sequence of Phenylobacterium sp. 20VBR1 isolated from a valley glaceir, Ny-Alesund, Svalbard.</title>
        <authorList>
            <person name="Thomas F.A."/>
            <person name="Krishnan K.P."/>
            <person name="Sinha R.K."/>
        </authorList>
    </citation>
    <scope>NUCLEOTIDE SEQUENCE</scope>
    <source>
        <strain evidence="2">20VBR1</strain>
    </source>
</reference>
<protein>
    <submittedName>
        <fullName evidence="2">Uncharacterized protein</fullName>
    </submittedName>
</protein>
<keyword evidence="1" id="KW-1133">Transmembrane helix</keyword>
<name>A0A974P6T0_9CAUL</name>
<dbReference type="EMBL" id="CP068570">
    <property type="protein sequence ID" value="QQZ51658.1"/>
    <property type="molecule type" value="Genomic_DNA"/>
</dbReference>
<dbReference type="AlphaFoldDB" id="A0A974P6T0"/>
<sequence>MFNAPWPAVAITVAIIGGFGLQSFLPPEQILPTYGFSPAGLSDGRGSP</sequence>
<evidence type="ECO:0000313" key="2">
    <source>
        <dbReference type="EMBL" id="QQZ51658.1"/>
    </source>
</evidence>
<proteinExistence type="predicted"/>
<feature type="transmembrane region" description="Helical" evidence="1">
    <location>
        <begin position="6"/>
        <end position="25"/>
    </location>
</feature>
<evidence type="ECO:0000256" key="1">
    <source>
        <dbReference type="SAM" id="Phobius"/>
    </source>
</evidence>
<accession>A0A974P6T0</accession>